<dbReference type="PANTHER" id="PTHR10434">
    <property type="entry name" value="1-ACYL-SN-GLYCEROL-3-PHOSPHATE ACYLTRANSFERASE"/>
    <property type="match status" value="1"/>
</dbReference>
<dbReference type="CDD" id="cd07989">
    <property type="entry name" value="LPLAT_AGPAT-like"/>
    <property type="match status" value="1"/>
</dbReference>
<comment type="domain">
    <text evidence="5">The HXXXXD motif is essential for acyltransferase activity and may constitute the binding site for the phosphate moiety of the glycerol-3-phosphate.</text>
</comment>
<evidence type="ECO:0000256" key="1">
    <source>
        <dbReference type="ARBA" id="ARBA00004728"/>
    </source>
</evidence>
<comment type="pathway">
    <text evidence="1">Phospholipid metabolism; CDP-diacylglycerol biosynthesis; CDP-diacylglycerol from sn-glycerol 3-phosphate: step 2/3.</text>
</comment>
<dbReference type="SMART" id="SM00563">
    <property type="entry name" value="PlsC"/>
    <property type="match status" value="1"/>
</dbReference>
<dbReference type="Pfam" id="PF01553">
    <property type="entry name" value="Acyltransferase"/>
    <property type="match status" value="1"/>
</dbReference>
<evidence type="ECO:0000256" key="4">
    <source>
        <dbReference type="ARBA" id="ARBA00023315"/>
    </source>
</evidence>
<feature type="transmembrane region" description="Helical" evidence="6">
    <location>
        <begin position="124"/>
        <end position="142"/>
    </location>
</feature>
<dbReference type="InterPro" id="IPR004552">
    <property type="entry name" value="AGP_acyltrans"/>
</dbReference>
<name>A0AAN8Q1J8_PATCE</name>
<dbReference type="EMBL" id="JAZGQO010000001">
    <property type="protein sequence ID" value="KAK6194936.1"/>
    <property type="molecule type" value="Genomic_DNA"/>
</dbReference>
<keyword evidence="4 5" id="KW-0012">Acyltransferase</keyword>
<evidence type="ECO:0000313" key="9">
    <source>
        <dbReference type="Proteomes" id="UP001347796"/>
    </source>
</evidence>
<evidence type="ECO:0000256" key="5">
    <source>
        <dbReference type="RuleBase" id="RU361267"/>
    </source>
</evidence>
<organism evidence="8 9">
    <name type="scientific">Patella caerulea</name>
    <name type="common">Rayed Mediterranean limpet</name>
    <dbReference type="NCBI Taxonomy" id="87958"/>
    <lineage>
        <taxon>Eukaryota</taxon>
        <taxon>Metazoa</taxon>
        <taxon>Spiralia</taxon>
        <taxon>Lophotrochozoa</taxon>
        <taxon>Mollusca</taxon>
        <taxon>Gastropoda</taxon>
        <taxon>Patellogastropoda</taxon>
        <taxon>Patelloidea</taxon>
        <taxon>Patellidae</taxon>
        <taxon>Patella</taxon>
    </lineage>
</organism>
<evidence type="ECO:0000259" key="7">
    <source>
        <dbReference type="SMART" id="SM00563"/>
    </source>
</evidence>
<evidence type="ECO:0000256" key="2">
    <source>
        <dbReference type="ARBA" id="ARBA00008655"/>
    </source>
</evidence>
<dbReference type="GO" id="GO:0006654">
    <property type="term" value="P:phosphatidic acid biosynthetic process"/>
    <property type="evidence" value="ECO:0007669"/>
    <property type="project" value="TreeGrafter"/>
</dbReference>
<keyword evidence="5" id="KW-1208">Phospholipid metabolism</keyword>
<comment type="catalytic activity">
    <reaction evidence="5">
        <text>a 1-acyl-sn-glycero-3-phosphate + an acyl-CoA = a 1,2-diacyl-sn-glycero-3-phosphate + CoA</text>
        <dbReference type="Rhea" id="RHEA:19709"/>
        <dbReference type="ChEBI" id="CHEBI:57287"/>
        <dbReference type="ChEBI" id="CHEBI:57970"/>
        <dbReference type="ChEBI" id="CHEBI:58342"/>
        <dbReference type="ChEBI" id="CHEBI:58608"/>
        <dbReference type="EC" id="2.3.1.51"/>
    </reaction>
</comment>
<keyword evidence="5" id="KW-0444">Lipid biosynthesis</keyword>
<evidence type="ECO:0000256" key="6">
    <source>
        <dbReference type="SAM" id="Phobius"/>
    </source>
</evidence>
<feature type="domain" description="Phospholipid/glycerol acyltransferase" evidence="7">
    <location>
        <begin position="93"/>
        <end position="208"/>
    </location>
</feature>
<dbReference type="EC" id="2.3.1.51" evidence="5"/>
<gene>
    <name evidence="8" type="ORF">SNE40_000466</name>
</gene>
<keyword evidence="9" id="KW-1185">Reference proteome</keyword>
<dbReference type="GO" id="GO:0005783">
    <property type="term" value="C:endoplasmic reticulum"/>
    <property type="evidence" value="ECO:0007669"/>
    <property type="project" value="TreeGrafter"/>
</dbReference>
<keyword evidence="3 5" id="KW-0808">Transferase</keyword>
<feature type="transmembrane region" description="Helical" evidence="6">
    <location>
        <begin position="6"/>
        <end position="23"/>
    </location>
</feature>
<dbReference type="GO" id="GO:0016020">
    <property type="term" value="C:membrane"/>
    <property type="evidence" value="ECO:0007669"/>
    <property type="project" value="InterPro"/>
</dbReference>
<dbReference type="InterPro" id="IPR002123">
    <property type="entry name" value="Plipid/glycerol_acylTrfase"/>
</dbReference>
<dbReference type="PANTHER" id="PTHR10434:SF11">
    <property type="entry name" value="1-ACYL-SN-GLYCEROL-3-PHOSPHATE ACYLTRANSFERASE"/>
    <property type="match status" value="1"/>
</dbReference>
<keyword evidence="5" id="KW-0443">Lipid metabolism</keyword>
<proteinExistence type="inferred from homology"/>
<sequence length="274" mass="31316">MAIDIFQWIIIGLLLLLPILYELSTTFKYYAKFFFFYAIINVISLLVVIVGIWRPKDVNNIWIVIASMKVVKKLFGIEVEVRGQEHLQSNEPFILVSNHQSSLDFFGMMTIWPDRCTSLAKKELIYAIFFGIAAWLCGTIFIDRLNHDKALDTLKNTAELIKKENLKVYVFPEGTRNCESGMLPFKKGAFNLAVQAQVPVVPVVFSTYSDFYCKRDHRFESGKLVIQCLPKVSTEGLGQADVGELTESIRKDMLDVFNQISLEMRQPKLVNGLK</sequence>
<keyword evidence="6" id="KW-1133">Transmembrane helix</keyword>
<keyword evidence="6" id="KW-0812">Transmembrane</keyword>
<feature type="transmembrane region" description="Helical" evidence="6">
    <location>
        <begin position="35"/>
        <end position="53"/>
    </location>
</feature>
<protein>
    <recommendedName>
        <fullName evidence="5">1-acyl-sn-glycerol-3-phosphate acyltransferase</fullName>
        <ecNumber evidence="5">2.3.1.51</ecNumber>
    </recommendedName>
</protein>
<reference evidence="8 9" key="1">
    <citation type="submission" date="2024-01" db="EMBL/GenBank/DDBJ databases">
        <title>The genome of the rayed Mediterranean limpet Patella caerulea (Linnaeus, 1758).</title>
        <authorList>
            <person name="Anh-Thu Weber A."/>
            <person name="Halstead-Nussloch G."/>
        </authorList>
    </citation>
    <scope>NUCLEOTIDE SEQUENCE [LARGE SCALE GENOMIC DNA]</scope>
    <source>
        <strain evidence="8">AATW-2023a</strain>
        <tissue evidence="8">Whole specimen</tissue>
    </source>
</reference>
<keyword evidence="6" id="KW-0472">Membrane</keyword>
<comment type="similarity">
    <text evidence="2 5">Belongs to the 1-acyl-sn-glycerol-3-phosphate acyltransferase family.</text>
</comment>
<dbReference type="SUPFAM" id="SSF69593">
    <property type="entry name" value="Glycerol-3-phosphate (1)-acyltransferase"/>
    <property type="match status" value="1"/>
</dbReference>
<evidence type="ECO:0000256" key="3">
    <source>
        <dbReference type="ARBA" id="ARBA00022679"/>
    </source>
</evidence>
<dbReference type="AlphaFoldDB" id="A0AAN8Q1J8"/>
<accession>A0AAN8Q1J8</accession>
<evidence type="ECO:0000313" key="8">
    <source>
        <dbReference type="EMBL" id="KAK6194936.1"/>
    </source>
</evidence>
<dbReference type="Proteomes" id="UP001347796">
    <property type="component" value="Unassembled WGS sequence"/>
</dbReference>
<comment type="caution">
    <text evidence="8">The sequence shown here is derived from an EMBL/GenBank/DDBJ whole genome shotgun (WGS) entry which is preliminary data.</text>
</comment>
<keyword evidence="5" id="KW-0594">Phospholipid biosynthesis</keyword>
<dbReference type="NCBIfam" id="TIGR00530">
    <property type="entry name" value="AGP_acyltrn"/>
    <property type="match status" value="1"/>
</dbReference>
<dbReference type="GO" id="GO:0003841">
    <property type="term" value="F:1-acylglycerol-3-phosphate O-acyltransferase activity"/>
    <property type="evidence" value="ECO:0007669"/>
    <property type="project" value="UniProtKB-UniRule"/>
</dbReference>